<dbReference type="CDD" id="cd18793">
    <property type="entry name" value="SF2_C_SNF"/>
    <property type="match status" value="1"/>
</dbReference>
<evidence type="ECO:0000259" key="3">
    <source>
        <dbReference type="PROSITE" id="PS51194"/>
    </source>
</evidence>
<dbReference type="GO" id="GO:0004386">
    <property type="term" value="F:helicase activity"/>
    <property type="evidence" value="ECO:0007669"/>
    <property type="project" value="UniProtKB-KW"/>
</dbReference>
<name>A0AB36B988_CLOIN</name>
<dbReference type="InterPro" id="IPR038718">
    <property type="entry name" value="SNF2-like_sf"/>
</dbReference>
<protein>
    <submittedName>
        <fullName evidence="4">ATP-dependent helicase</fullName>
    </submittedName>
</protein>
<sequence>MDFHILHGKTSDKLSMDYADLRVFLTITTYGMAAKLSCLKDEEWDCIILDEAQAIKNPLTKQTRALKELKGAMRIAMTGTPIENDLSNLWSLFDFLNKGLLGTATEFKAFVKRLEEHPEGYQKLKAMIAPFMLRRLKTDKTIISDPPEKLESDEYVTLSKQQVVLYRKLIADMEEKIKESEGMERRGLVLSTITKLKQICNHPDQYLGEESYRIKDSGKLEMLKEICETIYEKRERVLVFTQYKEIIPYLHATLAKIFHQEGYILHGGTPVKKRSEIVAAFQQEAYVPYIVLSLKAAGTGLNLTAANHVIHFDRWWNPAVENQATDRAFRIGQKKNVIVHKLISKGTVEEKIDELIKSKVELSQQVIGDGKETWITEMNNEELMNLLRLDAR</sequence>
<dbReference type="InterPro" id="IPR014001">
    <property type="entry name" value="Helicase_ATP-bd"/>
</dbReference>
<dbReference type="InterPro" id="IPR049730">
    <property type="entry name" value="SNF2/RAD54-like_C"/>
</dbReference>
<dbReference type="Gene3D" id="3.40.50.10810">
    <property type="entry name" value="Tandem AAA-ATPase domain"/>
    <property type="match status" value="1"/>
</dbReference>
<keyword evidence="4" id="KW-0547">Nucleotide-binding</keyword>
<feature type="domain" description="Helicase C-terminal" evidence="3">
    <location>
        <begin position="222"/>
        <end position="379"/>
    </location>
</feature>
<dbReference type="SUPFAM" id="SSF52540">
    <property type="entry name" value="P-loop containing nucleoside triphosphate hydrolases"/>
    <property type="match status" value="2"/>
</dbReference>
<dbReference type="GO" id="GO:0005524">
    <property type="term" value="F:ATP binding"/>
    <property type="evidence" value="ECO:0007669"/>
    <property type="project" value="InterPro"/>
</dbReference>
<evidence type="ECO:0000256" key="1">
    <source>
        <dbReference type="ARBA" id="ARBA00022801"/>
    </source>
</evidence>
<feature type="domain" description="Helicase ATP-binding" evidence="2">
    <location>
        <begin position="1"/>
        <end position="99"/>
    </location>
</feature>
<evidence type="ECO:0000313" key="5">
    <source>
        <dbReference type="Proteomes" id="UP000604383"/>
    </source>
</evidence>
<reference evidence="4" key="1">
    <citation type="journal article" date="2019" name="Nat. Med.">
        <title>A library of human gut bacterial isolates paired with longitudinal multiomics data enables mechanistic microbiome research.</title>
        <authorList>
            <person name="Poyet M."/>
            <person name="Groussin M."/>
            <person name="Gibbons S.M."/>
            <person name="Avila-Pacheco J."/>
            <person name="Jiang X."/>
            <person name="Kearney S.M."/>
            <person name="Perrotta A.R."/>
            <person name="Berdy B."/>
            <person name="Zhao S."/>
            <person name="Lieberman T.D."/>
            <person name="Swanson P.K."/>
            <person name="Smith M."/>
            <person name="Roesemann S."/>
            <person name="Alexander J.E."/>
            <person name="Rich S.A."/>
            <person name="Livny J."/>
            <person name="Vlamakis H."/>
            <person name="Clish C."/>
            <person name="Bullock K."/>
            <person name="Deik A."/>
            <person name="Scott J."/>
            <person name="Pierce K.A."/>
            <person name="Xavier R.J."/>
            <person name="Alm E.J."/>
        </authorList>
    </citation>
    <scope>NUCLEOTIDE SEQUENCE</scope>
    <source>
        <strain evidence="4">BIOML-A12</strain>
    </source>
</reference>
<dbReference type="GO" id="GO:0016787">
    <property type="term" value="F:hydrolase activity"/>
    <property type="evidence" value="ECO:0007669"/>
    <property type="project" value="UniProtKB-KW"/>
</dbReference>
<gene>
    <name evidence="4" type="ORF">GT664_16730</name>
</gene>
<dbReference type="PROSITE" id="PS51194">
    <property type="entry name" value="HELICASE_CTER"/>
    <property type="match status" value="1"/>
</dbReference>
<dbReference type="SMART" id="SM00490">
    <property type="entry name" value="HELICc"/>
    <property type="match status" value="1"/>
</dbReference>
<dbReference type="Pfam" id="PF00271">
    <property type="entry name" value="Helicase_C"/>
    <property type="match status" value="1"/>
</dbReference>
<dbReference type="FunFam" id="3.40.50.300:FF:000533">
    <property type="entry name" value="Helicase, Snf2 family"/>
    <property type="match status" value="1"/>
</dbReference>
<keyword evidence="4" id="KW-0347">Helicase</keyword>
<dbReference type="PANTHER" id="PTHR10799">
    <property type="entry name" value="SNF2/RAD54 HELICASE FAMILY"/>
    <property type="match status" value="1"/>
</dbReference>
<accession>A0AB36B988</accession>
<dbReference type="Gene3D" id="3.40.50.300">
    <property type="entry name" value="P-loop containing nucleotide triphosphate hydrolases"/>
    <property type="match status" value="1"/>
</dbReference>
<dbReference type="InterPro" id="IPR027417">
    <property type="entry name" value="P-loop_NTPase"/>
</dbReference>
<dbReference type="InterPro" id="IPR001650">
    <property type="entry name" value="Helicase_C-like"/>
</dbReference>
<proteinExistence type="predicted"/>
<comment type="caution">
    <text evidence="4">The sequence shown here is derived from an EMBL/GenBank/DDBJ whole genome shotgun (WGS) entry which is preliminary data.</text>
</comment>
<dbReference type="PROSITE" id="PS51192">
    <property type="entry name" value="HELICASE_ATP_BIND_1"/>
    <property type="match status" value="1"/>
</dbReference>
<dbReference type="InterPro" id="IPR000330">
    <property type="entry name" value="SNF2_N"/>
</dbReference>
<dbReference type="EMBL" id="WWTN01000034">
    <property type="protein sequence ID" value="MZH57345.1"/>
    <property type="molecule type" value="Genomic_DNA"/>
</dbReference>
<dbReference type="RefSeq" id="WP_008818948.1">
    <property type="nucleotide sequence ID" value="NZ_AP025565.1"/>
</dbReference>
<evidence type="ECO:0000313" key="4">
    <source>
        <dbReference type="EMBL" id="MZH57345.1"/>
    </source>
</evidence>
<dbReference type="Proteomes" id="UP000604383">
    <property type="component" value="Unassembled WGS sequence"/>
</dbReference>
<dbReference type="Pfam" id="PF00176">
    <property type="entry name" value="SNF2-rel_dom"/>
    <property type="match status" value="1"/>
</dbReference>
<keyword evidence="4" id="KW-0067">ATP-binding</keyword>
<dbReference type="AlphaFoldDB" id="A0AB36B988"/>
<evidence type="ECO:0000259" key="2">
    <source>
        <dbReference type="PROSITE" id="PS51192"/>
    </source>
</evidence>
<keyword evidence="1" id="KW-0378">Hydrolase</keyword>
<organism evidence="4 5">
    <name type="scientific">Clostridium innocuum</name>
    <dbReference type="NCBI Taxonomy" id="1522"/>
    <lineage>
        <taxon>Bacteria</taxon>
        <taxon>Bacillati</taxon>
        <taxon>Bacillota</taxon>
        <taxon>Clostridia</taxon>
        <taxon>Eubacteriales</taxon>
        <taxon>Clostridiaceae</taxon>
        <taxon>Clostridium</taxon>
    </lineage>
</organism>